<evidence type="ECO:0000313" key="3">
    <source>
        <dbReference type="EMBL" id="DAG04482.1"/>
    </source>
</evidence>
<proteinExistence type="inferred from homology"/>
<dbReference type="SUPFAM" id="SSF47729">
    <property type="entry name" value="IHF-like DNA-binding proteins"/>
    <property type="match status" value="1"/>
</dbReference>
<comment type="similarity">
    <text evidence="2">Belongs to the bacterial histone-like protein family.</text>
</comment>
<dbReference type="SMART" id="SM00411">
    <property type="entry name" value="BHL"/>
    <property type="match status" value="1"/>
</dbReference>
<dbReference type="PANTHER" id="PTHR33175:SF3">
    <property type="entry name" value="DNA-BINDING PROTEIN HU-BETA"/>
    <property type="match status" value="1"/>
</dbReference>
<dbReference type="EMBL" id="BK016244">
    <property type="protein sequence ID" value="DAG04482.1"/>
    <property type="molecule type" value="Genomic_DNA"/>
</dbReference>
<sequence>MNKVELIKAVAEATNNTQKDIKVIMEAVQDVTYGALVEGDEVKLMDGVTLSVVHKDARIARNPRTGESVEVDAKNAVKCKFGKAIKDAVNA</sequence>
<dbReference type="InterPro" id="IPR000119">
    <property type="entry name" value="Hist_DNA-bd"/>
</dbReference>
<evidence type="ECO:0000256" key="1">
    <source>
        <dbReference type="ARBA" id="ARBA00023125"/>
    </source>
</evidence>
<name>A0A8S5VCH7_9CAUD</name>
<dbReference type="Pfam" id="PF00216">
    <property type="entry name" value="Bac_DNA_binding"/>
    <property type="match status" value="1"/>
</dbReference>
<dbReference type="GO" id="GO:0003677">
    <property type="term" value="F:DNA binding"/>
    <property type="evidence" value="ECO:0007669"/>
    <property type="project" value="UniProtKB-KW"/>
</dbReference>
<dbReference type="InterPro" id="IPR010992">
    <property type="entry name" value="IHF-like_DNA-bd_dom_sf"/>
</dbReference>
<evidence type="ECO:0000256" key="2">
    <source>
        <dbReference type="RuleBase" id="RU003939"/>
    </source>
</evidence>
<dbReference type="PANTHER" id="PTHR33175">
    <property type="entry name" value="DNA-BINDING PROTEIN HU"/>
    <property type="match status" value="1"/>
</dbReference>
<keyword evidence="1" id="KW-0238">DNA-binding</keyword>
<dbReference type="Gene3D" id="4.10.520.10">
    <property type="entry name" value="IHF-like DNA-binding proteins"/>
    <property type="match status" value="1"/>
</dbReference>
<dbReference type="GO" id="GO:0030527">
    <property type="term" value="F:structural constituent of chromatin"/>
    <property type="evidence" value="ECO:0007669"/>
    <property type="project" value="InterPro"/>
</dbReference>
<dbReference type="PRINTS" id="PR01727">
    <property type="entry name" value="DNABINDINGHU"/>
</dbReference>
<protein>
    <submittedName>
        <fullName evidence="3">DNA binding protein</fullName>
    </submittedName>
</protein>
<organism evidence="3">
    <name type="scientific">Siphoviridae sp. ctDXu9</name>
    <dbReference type="NCBI Taxonomy" id="2825387"/>
    <lineage>
        <taxon>Viruses</taxon>
        <taxon>Duplodnaviria</taxon>
        <taxon>Heunggongvirae</taxon>
        <taxon>Uroviricota</taxon>
        <taxon>Caudoviricetes</taxon>
    </lineage>
</organism>
<accession>A0A8S5VCH7</accession>
<reference evidence="3" key="1">
    <citation type="journal article" date="2021" name="Proc. Natl. Acad. Sci. U.S.A.">
        <title>A Catalog of Tens of Thousands of Viruses from Human Metagenomes Reveals Hidden Associations with Chronic Diseases.</title>
        <authorList>
            <person name="Tisza M.J."/>
            <person name="Buck C.B."/>
        </authorList>
    </citation>
    <scope>NUCLEOTIDE SEQUENCE</scope>
    <source>
        <strain evidence="3">CtDXu9</strain>
    </source>
</reference>